<dbReference type="AlphaFoldDB" id="A0A392PGV6"/>
<feature type="compositionally biased region" description="Acidic residues" evidence="1">
    <location>
        <begin position="96"/>
        <end position="105"/>
    </location>
</feature>
<feature type="non-terminal residue" evidence="2">
    <location>
        <position position="105"/>
    </location>
</feature>
<name>A0A392PGV6_9FABA</name>
<keyword evidence="3" id="KW-1185">Reference proteome</keyword>
<dbReference type="Proteomes" id="UP000265520">
    <property type="component" value="Unassembled WGS sequence"/>
</dbReference>
<evidence type="ECO:0000313" key="3">
    <source>
        <dbReference type="Proteomes" id="UP000265520"/>
    </source>
</evidence>
<sequence>MNLAAYIFHQLCKSIRTAQNPTRKTPQAAYPRLMNKKRKKAVKIKQEKASEDKEIAAEVTVPEEKTATEKSTRKSTKKPMSERKKAARVQRRMIVQDEDSEETEE</sequence>
<evidence type="ECO:0000256" key="1">
    <source>
        <dbReference type="SAM" id="MobiDB-lite"/>
    </source>
</evidence>
<evidence type="ECO:0000313" key="2">
    <source>
        <dbReference type="EMBL" id="MCI11012.1"/>
    </source>
</evidence>
<accession>A0A392PGV6</accession>
<feature type="region of interest" description="Disordered" evidence="1">
    <location>
        <begin position="37"/>
        <end position="105"/>
    </location>
</feature>
<protein>
    <submittedName>
        <fullName evidence="2">Uncharacterized protein</fullName>
    </submittedName>
</protein>
<organism evidence="2 3">
    <name type="scientific">Trifolium medium</name>
    <dbReference type="NCBI Taxonomy" id="97028"/>
    <lineage>
        <taxon>Eukaryota</taxon>
        <taxon>Viridiplantae</taxon>
        <taxon>Streptophyta</taxon>
        <taxon>Embryophyta</taxon>
        <taxon>Tracheophyta</taxon>
        <taxon>Spermatophyta</taxon>
        <taxon>Magnoliopsida</taxon>
        <taxon>eudicotyledons</taxon>
        <taxon>Gunneridae</taxon>
        <taxon>Pentapetalae</taxon>
        <taxon>rosids</taxon>
        <taxon>fabids</taxon>
        <taxon>Fabales</taxon>
        <taxon>Fabaceae</taxon>
        <taxon>Papilionoideae</taxon>
        <taxon>50 kb inversion clade</taxon>
        <taxon>NPAAA clade</taxon>
        <taxon>Hologalegina</taxon>
        <taxon>IRL clade</taxon>
        <taxon>Trifolieae</taxon>
        <taxon>Trifolium</taxon>
    </lineage>
</organism>
<reference evidence="2 3" key="1">
    <citation type="journal article" date="2018" name="Front. Plant Sci.">
        <title>Red Clover (Trifolium pratense) and Zigzag Clover (T. medium) - A Picture of Genomic Similarities and Differences.</title>
        <authorList>
            <person name="Dluhosova J."/>
            <person name="Istvanek J."/>
            <person name="Nedelnik J."/>
            <person name="Repkova J."/>
        </authorList>
    </citation>
    <scope>NUCLEOTIDE SEQUENCE [LARGE SCALE GENOMIC DNA]</scope>
    <source>
        <strain evidence="3">cv. 10/8</strain>
        <tissue evidence="2">Leaf</tissue>
    </source>
</reference>
<proteinExistence type="predicted"/>
<dbReference type="EMBL" id="LXQA010078499">
    <property type="protein sequence ID" value="MCI11012.1"/>
    <property type="molecule type" value="Genomic_DNA"/>
</dbReference>
<feature type="compositionally biased region" description="Basic and acidic residues" evidence="1">
    <location>
        <begin position="44"/>
        <end position="72"/>
    </location>
</feature>
<comment type="caution">
    <text evidence="2">The sequence shown here is derived from an EMBL/GenBank/DDBJ whole genome shotgun (WGS) entry which is preliminary data.</text>
</comment>